<dbReference type="PANTHER" id="PTHR43877:SF2">
    <property type="entry name" value="AMINOALKYLPHOSPHONATE N-ACETYLTRANSFERASE-RELATED"/>
    <property type="match status" value="1"/>
</dbReference>
<dbReference type="eggNOG" id="arCOG00826">
    <property type="taxonomic scope" value="Archaea"/>
</dbReference>
<dbReference type="Gene3D" id="3.40.630.30">
    <property type="match status" value="1"/>
</dbReference>
<evidence type="ECO:0000313" key="5">
    <source>
        <dbReference type="Proteomes" id="UP000030624"/>
    </source>
</evidence>
<dbReference type="GO" id="GO:0016747">
    <property type="term" value="F:acyltransferase activity, transferring groups other than amino-acyl groups"/>
    <property type="evidence" value="ECO:0007669"/>
    <property type="project" value="InterPro"/>
</dbReference>
<dbReference type="HOGENOM" id="CLU_013985_36_0_2"/>
<name>A0A0A7GHX4_GEOAI</name>
<accession>A0A0A7GHX4</accession>
<protein>
    <submittedName>
        <fullName evidence="4">Acetyltransferase</fullName>
    </submittedName>
</protein>
<proteinExistence type="predicted"/>
<organism evidence="4 5">
    <name type="scientific">Geoglobus acetivorans</name>
    <dbReference type="NCBI Taxonomy" id="565033"/>
    <lineage>
        <taxon>Archaea</taxon>
        <taxon>Methanobacteriati</taxon>
        <taxon>Methanobacteriota</taxon>
        <taxon>Archaeoglobi</taxon>
        <taxon>Archaeoglobales</taxon>
        <taxon>Archaeoglobaceae</taxon>
        <taxon>Geoglobus</taxon>
    </lineage>
</organism>
<reference evidence="4 5" key="1">
    <citation type="journal article" date="2015" name="Appl. Environ. Microbiol.">
        <title>The Geoglobus acetivorans genome: Fe(III) reduction, acetate utilization, autotrophic growth, and degradation of aromatic compounds in a hyperthermophilic archaeon.</title>
        <authorList>
            <person name="Mardanov A.V."/>
            <person name="Slododkina G.B."/>
            <person name="Slobodkin A.I."/>
            <person name="Beletsky A.V."/>
            <person name="Gavrilov S.N."/>
            <person name="Kublanov I.V."/>
            <person name="Bonch-Osmolovskaya E.A."/>
            <person name="Skryabin K.G."/>
            <person name="Ravin N.V."/>
        </authorList>
    </citation>
    <scope>NUCLEOTIDE SEQUENCE [LARGE SCALE GENOMIC DNA]</scope>
    <source>
        <strain evidence="4 5">SBH6</strain>
    </source>
</reference>
<gene>
    <name evidence="4" type="ORF">GACE_1494</name>
</gene>
<evidence type="ECO:0000313" key="4">
    <source>
        <dbReference type="EMBL" id="AIY90531.1"/>
    </source>
</evidence>
<feature type="domain" description="N-acetyltransferase" evidence="3">
    <location>
        <begin position="1"/>
        <end position="152"/>
    </location>
</feature>
<dbReference type="EMBL" id="CP009552">
    <property type="protein sequence ID" value="AIY90531.1"/>
    <property type="molecule type" value="Genomic_DNA"/>
</dbReference>
<dbReference type="InterPro" id="IPR016181">
    <property type="entry name" value="Acyl_CoA_acyltransferase"/>
</dbReference>
<keyword evidence="2" id="KW-0012">Acyltransferase</keyword>
<evidence type="ECO:0000259" key="3">
    <source>
        <dbReference type="PROSITE" id="PS51186"/>
    </source>
</evidence>
<evidence type="ECO:0000256" key="2">
    <source>
        <dbReference type="ARBA" id="ARBA00023315"/>
    </source>
</evidence>
<dbReference type="CDD" id="cd04301">
    <property type="entry name" value="NAT_SF"/>
    <property type="match status" value="1"/>
</dbReference>
<dbReference type="InterPro" id="IPR000182">
    <property type="entry name" value="GNAT_dom"/>
</dbReference>
<dbReference type="SUPFAM" id="SSF55729">
    <property type="entry name" value="Acyl-CoA N-acyltransferases (Nat)"/>
    <property type="match status" value="1"/>
</dbReference>
<dbReference type="Pfam" id="PF00583">
    <property type="entry name" value="Acetyltransf_1"/>
    <property type="match status" value="1"/>
</dbReference>
<dbReference type="Proteomes" id="UP000030624">
    <property type="component" value="Chromosome"/>
</dbReference>
<evidence type="ECO:0000256" key="1">
    <source>
        <dbReference type="ARBA" id="ARBA00022679"/>
    </source>
</evidence>
<dbReference type="RefSeq" id="WP_048093772.1">
    <property type="nucleotide sequence ID" value="NZ_CP009552.1"/>
</dbReference>
<sequence>MKIRRARRDDIDYFIELYRAAYRGYEEYAYTTTRDIRDYFKWLHGRDREGIFVAVIDDVPVGFAACDSGWFSRMERKIVAELHELFVREDLRGKGVASKLLIRAENYGREKGRDEMGLWVGEKNEPAKRFYLKHGFRESGKLGRWIRMVKRI</sequence>
<dbReference type="AlphaFoldDB" id="A0A0A7GHX4"/>
<dbReference type="InterPro" id="IPR050832">
    <property type="entry name" value="Bact_Acetyltransf"/>
</dbReference>
<dbReference type="STRING" id="565033.GACE_1494"/>
<dbReference type="GeneID" id="24798075"/>
<keyword evidence="1 4" id="KW-0808">Transferase</keyword>
<dbReference type="PANTHER" id="PTHR43877">
    <property type="entry name" value="AMINOALKYLPHOSPHONATE N-ACETYLTRANSFERASE-RELATED-RELATED"/>
    <property type="match status" value="1"/>
</dbReference>
<dbReference type="KEGG" id="gac:GACE_1494"/>
<dbReference type="PROSITE" id="PS51186">
    <property type="entry name" value="GNAT"/>
    <property type="match status" value="1"/>
</dbReference>